<organism evidence="9 10">
    <name type="scientific">Candidatus Protoclostridium stercorigallinarum</name>
    <dbReference type="NCBI Taxonomy" id="2838741"/>
    <lineage>
        <taxon>Bacteria</taxon>
        <taxon>Bacillati</taxon>
        <taxon>Bacillota</taxon>
        <taxon>Clostridia</taxon>
        <taxon>Candidatus Protoclostridium</taxon>
    </lineage>
</organism>
<evidence type="ECO:0000256" key="2">
    <source>
        <dbReference type="ARBA" id="ARBA00022969"/>
    </source>
</evidence>
<evidence type="ECO:0000256" key="6">
    <source>
        <dbReference type="ARBA" id="ARBA00023163"/>
    </source>
</evidence>
<comment type="caution">
    <text evidence="9">The sequence shown here is derived from an EMBL/GenBank/DDBJ whole genome shotgun (WGS) entry which is preliminary data.</text>
</comment>
<keyword evidence="5 7" id="KW-0238">DNA-binding</keyword>
<dbReference type="InterPro" id="IPR014284">
    <property type="entry name" value="RNA_pol_sigma-70_dom"/>
</dbReference>
<dbReference type="GO" id="GO:0030435">
    <property type="term" value="P:sporulation resulting in formation of a cellular spore"/>
    <property type="evidence" value="ECO:0007669"/>
    <property type="project" value="UniProtKB-KW"/>
</dbReference>
<evidence type="ECO:0000313" key="9">
    <source>
        <dbReference type="EMBL" id="HIW02011.1"/>
    </source>
</evidence>
<protein>
    <recommendedName>
        <fullName evidence="7">RNA polymerase sigma factor</fullName>
    </recommendedName>
</protein>
<dbReference type="PROSITE" id="PS00716">
    <property type="entry name" value="SIGMA70_2"/>
    <property type="match status" value="1"/>
</dbReference>
<sequence>MVFESFLAFLGKVFCFSAYIKNNDSFPGPLSEEEEREYLEKSAAGDENARDMLIRHNLRLVAHVVKKYGGAGEADDLISVGSIGLIKGIRTYKSGKGSRLATYAARCIENEILMYIRANKKHRCNVSLSESVGTDKDGNDITLIDVLSVPAETVLEEVENKVLMEKIRECVNELPSRERLIITMRYGLNGALPCTQLQVAEKLKISRSYVSRIEKKVLSEIAARLKGG</sequence>
<evidence type="ECO:0000256" key="4">
    <source>
        <dbReference type="ARBA" id="ARBA00023082"/>
    </source>
</evidence>
<accession>A0A9D1PZD2</accession>
<dbReference type="CDD" id="cd06171">
    <property type="entry name" value="Sigma70_r4"/>
    <property type="match status" value="1"/>
</dbReference>
<feature type="domain" description="HTH cro/C1-type" evidence="8">
    <location>
        <begin position="195"/>
        <end position="215"/>
    </location>
</feature>
<dbReference type="PANTHER" id="PTHR30376:SF3">
    <property type="entry name" value="RNA POLYMERASE SIGMA FACTOR RPOH"/>
    <property type="match status" value="1"/>
</dbReference>
<evidence type="ECO:0000256" key="3">
    <source>
        <dbReference type="ARBA" id="ARBA00023015"/>
    </source>
</evidence>
<proteinExistence type="inferred from homology"/>
<dbReference type="InterPro" id="IPR000943">
    <property type="entry name" value="RNA_pol_sigma70"/>
</dbReference>
<dbReference type="GO" id="GO:0003677">
    <property type="term" value="F:DNA binding"/>
    <property type="evidence" value="ECO:0007669"/>
    <property type="project" value="UniProtKB-KW"/>
</dbReference>
<dbReference type="SUPFAM" id="SSF88946">
    <property type="entry name" value="Sigma2 domain of RNA polymerase sigma factors"/>
    <property type="match status" value="1"/>
</dbReference>
<dbReference type="InterPro" id="IPR007630">
    <property type="entry name" value="RNA_pol_sigma70_r4"/>
</dbReference>
<gene>
    <name evidence="9" type="primary">sigK</name>
    <name evidence="9" type="ORF">H9892_01580</name>
</gene>
<dbReference type="Gene3D" id="1.10.10.10">
    <property type="entry name" value="Winged helix-like DNA-binding domain superfamily/Winged helix DNA-binding domain"/>
    <property type="match status" value="1"/>
</dbReference>
<dbReference type="SUPFAM" id="SSF88659">
    <property type="entry name" value="Sigma3 and sigma4 domains of RNA polymerase sigma factors"/>
    <property type="match status" value="1"/>
</dbReference>
<evidence type="ECO:0000256" key="7">
    <source>
        <dbReference type="RuleBase" id="RU362124"/>
    </source>
</evidence>
<keyword evidence="3 7" id="KW-0805">Transcription regulation</keyword>
<dbReference type="InterPro" id="IPR001387">
    <property type="entry name" value="Cro/C1-type_HTH"/>
</dbReference>
<name>A0A9D1PZD2_9FIRM</name>
<keyword evidence="2" id="KW-0749">Sporulation</keyword>
<dbReference type="InterPro" id="IPR050813">
    <property type="entry name" value="Sigma-70_Factor"/>
</dbReference>
<dbReference type="InterPro" id="IPR007627">
    <property type="entry name" value="RNA_pol_sigma70_r2"/>
</dbReference>
<comment type="function">
    <text evidence="7">Sigma factors are initiation factors that promote the attachment of RNA polymerase to specific initiation sites and are then released.</text>
</comment>
<dbReference type="AlphaFoldDB" id="A0A9D1PZD2"/>
<comment type="similarity">
    <text evidence="1 7">Belongs to the sigma-70 factor family.</text>
</comment>
<dbReference type="GO" id="GO:0006352">
    <property type="term" value="P:DNA-templated transcription initiation"/>
    <property type="evidence" value="ECO:0007669"/>
    <property type="project" value="InterPro"/>
</dbReference>
<dbReference type="Pfam" id="PF04545">
    <property type="entry name" value="Sigma70_r4"/>
    <property type="match status" value="1"/>
</dbReference>
<dbReference type="InterPro" id="IPR036388">
    <property type="entry name" value="WH-like_DNA-bd_sf"/>
</dbReference>
<dbReference type="PROSITE" id="PS50943">
    <property type="entry name" value="HTH_CROC1"/>
    <property type="match status" value="1"/>
</dbReference>
<dbReference type="PRINTS" id="PR00046">
    <property type="entry name" value="SIGMA70FCT"/>
</dbReference>
<dbReference type="Pfam" id="PF04542">
    <property type="entry name" value="Sigma70_r2"/>
    <property type="match status" value="1"/>
</dbReference>
<dbReference type="InterPro" id="IPR013325">
    <property type="entry name" value="RNA_pol_sigma_r2"/>
</dbReference>
<reference evidence="9" key="1">
    <citation type="journal article" date="2021" name="PeerJ">
        <title>Extensive microbial diversity within the chicken gut microbiome revealed by metagenomics and culture.</title>
        <authorList>
            <person name="Gilroy R."/>
            <person name="Ravi A."/>
            <person name="Getino M."/>
            <person name="Pursley I."/>
            <person name="Horton D.L."/>
            <person name="Alikhan N.F."/>
            <person name="Baker D."/>
            <person name="Gharbi K."/>
            <person name="Hall N."/>
            <person name="Watson M."/>
            <person name="Adriaenssens E.M."/>
            <person name="Foster-Nyarko E."/>
            <person name="Jarju S."/>
            <person name="Secka A."/>
            <person name="Antonio M."/>
            <person name="Oren A."/>
            <person name="Chaudhuri R.R."/>
            <person name="La Ragione R."/>
            <person name="Hildebrand F."/>
            <person name="Pallen M.J."/>
        </authorList>
    </citation>
    <scope>NUCLEOTIDE SEQUENCE</scope>
    <source>
        <strain evidence="9">12435</strain>
    </source>
</reference>
<reference evidence="9" key="2">
    <citation type="submission" date="2021-04" db="EMBL/GenBank/DDBJ databases">
        <authorList>
            <person name="Gilroy R."/>
        </authorList>
    </citation>
    <scope>NUCLEOTIDE SEQUENCE</scope>
    <source>
        <strain evidence="9">12435</strain>
    </source>
</reference>
<evidence type="ECO:0000256" key="5">
    <source>
        <dbReference type="ARBA" id="ARBA00023125"/>
    </source>
</evidence>
<evidence type="ECO:0000313" key="10">
    <source>
        <dbReference type="Proteomes" id="UP000823990"/>
    </source>
</evidence>
<evidence type="ECO:0000256" key="1">
    <source>
        <dbReference type="ARBA" id="ARBA00007788"/>
    </source>
</evidence>
<dbReference type="Gene3D" id="1.20.120.1810">
    <property type="match status" value="1"/>
</dbReference>
<dbReference type="InterPro" id="IPR013324">
    <property type="entry name" value="RNA_pol_sigma_r3/r4-like"/>
</dbReference>
<dbReference type="PANTHER" id="PTHR30376">
    <property type="entry name" value="SIGMA FACTOR RPOH HEAT SHOCK RELATED"/>
    <property type="match status" value="1"/>
</dbReference>
<keyword evidence="6 7" id="KW-0804">Transcription</keyword>
<dbReference type="EMBL" id="DXHS01000026">
    <property type="protein sequence ID" value="HIW02011.1"/>
    <property type="molecule type" value="Genomic_DNA"/>
</dbReference>
<dbReference type="PROSITE" id="PS00715">
    <property type="entry name" value="SIGMA70_1"/>
    <property type="match status" value="1"/>
</dbReference>
<dbReference type="Proteomes" id="UP000823990">
    <property type="component" value="Unassembled WGS sequence"/>
</dbReference>
<keyword evidence="4 7" id="KW-0731">Sigma factor</keyword>
<dbReference type="NCBIfam" id="NF004471">
    <property type="entry name" value="PRK05803.1"/>
    <property type="match status" value="1"/>
</dbReference>
<dbReference type="PIRSF" id="PIRSF000770">
    <property type="entry name" value="RNA_pol_sigma-SigE/K"/>
    <property type="match status" value="1"/>
</dbReference>
<dbReference type="NCBIfam" id="TIGR02937">
    <property type="entry name" value="sigma70-ECF"/>
    <property type="match status" value="1"/>
</dbReference>
<dbReference type="GO" id="GO:0016987">
    <property type="term" value="F:sigma factor activity"/>
    <property type="evidence" value="ECO:0007669"/>
    <property type="project" value="UniProtKB-KW"/>
</dbReference>
<evidence type="ECO:0000259" key="8">
    <source>
        <dbReference type="PROSITE" id="PS50943"/>
    </source>
</evidence>